<dbReference type="eggNOG" id="ENOG502S2UJ">
    <property type="taxonomic scope" value="Eukaryota"/>
</dbReference>
<dbReference type="STRING" id="13616.ENSMODP00000005208"/>
<reference evidence="6" key="3">
    <citation type="submission" date="2025-09" db="UniProtKB">
        <authorList>
            <consortium name="Ensembl"/>
        </authorList>
    </citation>
    <scope>IDENTIFICATION</scope>
</reference>
<organism evidence="6 7">
    <name type="scientific">Monodelphis domestica</name>
    <name type="common">Gray short-tailed opossum</name>
    <dbReference type="NCBI Taxonomy" id="13616"/>
    <lineage>
        <taxon>Eukaryota</taxon>
        <taxon>Metazoa</taxon>
        <taxon>Chordata</taxon>
        <taxon>Craniata</taxon>
        <taxon>Vertebrata</taxon>
        <taxon>Euteleostomi</taxon>
        <taxon>Mammalia</taxon>
        <taxon>Metatheria</taxon>
        <taxon>Didelphimorphia</taxon>
        <taxon>Didelphidae</taxon>
        <taxon>Monodelphis</taxon>
    </lineage>
</organism>
<dbReference type="InterPro" id="IPR010345">
    <property type="entry name" value="IL-17_fam"/>
</dbReference>
<evidence type="ECO:0000256" key="2">
    <source>
        <dbReference type="ARBA" id="ARBA00007236"/>
    </source>
</evidence>
<dbReference type="InterPro" id="IPR029034">
    <property type="entry name" value="Cystine-knot_cytokine"/>
</dbReference>
<dbReference type="GO" id="GO:0006954">
    <property type="term" value="P:inflammatory response"/>
    <property type="evidence" value="ECO:0007669"/>
    <property type="project" value="InterPro"/>
</dbReference>
<dbReference type="GO" id="GO:0005125">
    <property type="term" value="F:cytokine activity"/>
    <property type="evidence" value="ECO:0007669"/>
    <property type="project" value="UniProtKB-KW"/>
</dbReference>
<keyword evidence="7" id="KW-1185">Reference proteome</keyword>
<dbReference type="FunCoup" id="F6UBT5">
    <property type="interactions" value="167"/>
</dbReference>
<protein>
    <recommendedName>
        <fullName evidence="8">Interleukin 17C</fullName>
    </recommendedName>
</protein>
<dbReference type="AlphaFoldDB" id="F6UBT5"/>
<dbReference type="Bgee" id="ENSMODG00000004230">
    <property type="expression patterns" value="Expressed in uterus"/>
</dbReference>
<evidence type="ECO:0000256" key="5">
    <source>
        <dbReference type="ARBA" id="ARBA00022729"/>
    </source>
</evidence>
<dbReference type="GO" id="GO:0005615">
    <property type="term" value="C:extracellular space"/>
    <property type="evidence" value="ECO:0007669"/>
    <property type="project" value="UniProtKB-KW"/>
</dbReference>
<dbReference type="InterPro" id="IPR020440">
    <property type="entry name" value="IL-17_chr"/>
</dbReference>
<dbReference type="OMA" id="RAISPWA"/>
<dbReference type="SUPFAM" id="SSF57501">
    <property type="entry name" value="Cystine-knot cytokines"/>
    <property type="match status" value="1"/>
</dbReference>
<sequence length="251" mass="27480">TWLPVADGTLAPTASTSPLAKLAVLPRDCQKLSQVLSPTEGVPLTLPFSQTCLQQIASCILLLFLPACLSRHAPGLPSKLHVPRAALHPHHRCYAPEELSQGQLPFHLVGKGARSARSLPATLVPSLEAGRPAGGQRHQEPQCPILQFEDTHEEVQQRSLSPWRYRIDMDENRYPQKLAFAECLCKGCIHMKSGQETSSFNSVLLHQKLMVLHRKPCSLNGDAQVTPGAFTFQKEYIDVPVGCTCALPRSG</sequence>
<reference evidence="6 7" key="1">
    <citation type="journal article" date="2007" name="Nature">
        <title>Genome of the marsupial Monodelphis domestica reveals innovation in non-coding sequences.</title>
        <authorList>
            <person name="Mikkelsen T.S."/>
            <person name="Wakefield M.J."/>
            <person name="Aken B."/>
            <person name="Amemiya C.T."/>
            <person name="Chang J.L."/>
            <person name="Duke S."/>
            <person name="Garber M."/>
            <person name="Gentles A.J."/>
            <person name="Goodstadt L."/>
            <person name="Heger A."/>
            <person name="Jurka J."/>
            <person name="Kamal M."/>
            <person name="Mauceli E."/>
            <person name="Searle S.M."/>
            <person name="Sharpe T."/>
            <person name="Baker M.L."/>
            <person name="Batzer M.A."/>
            <person name="Benos P.V."/>
            <person name="Belov K."/>
            <person name="Clamp M."/>
            <person name="Cook A."/>
            <person name="Cuff J."/>
            <person name="Das R."/>
            <person name="Davidow L."/>
            <person name="Deakin J.E."/>
            <person name="Fazzari M.J."/>
            <person name="Glass J.L."/>
            <person name="Grabherr M."/>
            <person name="Greally J.M."/>
            <person name="Gu W."/>
            <person name="Hore T.A."/>
            <person name="Huttley G.A."/>
            <person name="Kleber M."/>
            <person name="Jirtle R.L."/>
            <person name="Koina E."/>
            <person name="Lee J.T."/>
            <person name="Mahony S."/>
            <person name="Marra M.A."/>
            <person name="Miller R.D."/>
            <person name="Nicholls R.D."/>
            <person name="Oda M."/>
            <person name="Papenfuss A.T."/>
            <person name="Parra Z.E."/>
            <person name="Pollock D.D."/>
            <person name="Ray D.A."/>
            <person name="Schein J.E."/>
            <person name="Speed T.P."/>
            <person name="Thompson K."/>
            <person name="VandeBerg J.L."/>
            <person name="Wade C.M."/>
            <person name="Walker J.A."/>
            <person name="Waters P.D."/>
            <person name="Webber C."/>
            <person name="Weidman J.R."/>
            <person name="Xie X."/>
            <person name="Zody M.C."/>
            <person name="Baldwin J."/>
            <person name="Abdouelleil A."/>
            <person name="Abdulkadir J."/>
            <person name="Abebe A."/>
            <person name="Abera B."/>
            <person name="Abreu J."/>
            <person name="Acer S.C."/>
            <person name="Aftuck L."/>
            <person name="Alexander A."/>
            <person name="An P."/>
            <person name="Anderson E."/>
            <person name="Anderson S."/>
            <person name="Arachi H."/>
            <person name="Azer M."/>
            <person name="Bachantsang P."/>
            <person name="Barry A."/>
            <person name="Bayul T."/>
            <person name="Berlin A."/>
            <person name="Bessette D."/>
            <person name="Bloom T."/>
            <person name="Bloom T."/>
            <person name="Boguslavskiy L."/>
            <person name="Bonnet C."/>
            <person name="Boukhgalter B."/>
            <person name="Bourzgui I."/>
            <person name="Brown A."/>
            <person name="Cahill P."/>
            <person name="Channer S."/>
            <person name="Cheshatsang Y."/>
            <person name="Chuda L."/>
            <person name="Citroen M."/>
            <person name="Collymore A."/>
            <person name="Cooke P."/>
            <person name="Costello M."/>
            <person name="D'Aco K."/>
            <person name="Daza R."/>
            <person name="De Haan G."/>
            <person name="DeGray S."/>
            <person name="DeMaso C."/>
            <person name="Dhargay N."/>
            <person name="Dooley K."/>
            <person name="Dooley E."/>
            <person name="Doricent M."/>
            <person name="Dorje P."/>
            <person name="Dorjee K."/>
            <person name="Dupes A."/>
            <person name="Elong R."/>
            <person name="Falk J."/>
            <person name="Farina A."/>
            <person name="Faro S."/>
            <person name="Ferguson D."/>
            <person name="Fisher S."/>
            <person name="Foley C.D."/>
            <person name="Franke A."/>
            <person name="Friedrich D."/>
            <person name="Gadbois L."/>
            <person name="Gearin G."/>
            <person name="Gearin C.R."/>
            <person name="Giannoukos G."/>
            <person name="Goode T."/>
            <person name="Graham J."/>
            <person name="Grandbois E."/>
            <person name="Grewal S."/>
            <person name="Gyaltsen K."/>
            <person name="Hafez N."/>
            <person name="Hagos B."/>
            <person name="Hall J."/>
            <person name="Henson C."/>
            <person name="Hollinger A."/>
            <person name="Honan T."/>
            <person name="Huard M.D."/>
            <person name="Hughes L."/>
            <person name="Hurhula B."/>
            <person name="Husby M.E."/>
            <person name="Kamat A."/>
            <person name="Kanga B."/>
            <person name="Kashin S."/>
            <person name="Khazanovich D."/>
            <person name="Kisner P."/>
            <person name="Lance K."/>
            <person name="Lara M."/>
            <person name="Lee W."/>
            <person name="Lennon N."/>
            <person name="Letendre F."/>
            <person name="LeVine R."/>
            <person name="Lipovsky A."/>
            <person name="Liu X."/>
            <person name="Liu J."/>
            <person name="Liu S."/>
            <person name="Lokyitsang T."/>
            <person name="Lokyitsang Y."/>
            <person name="Lubonja R."/>
            <person name="Lui A."/>
            <person name="MacDonald P."/>
            <person name="Magnisalis V."/>
            <person name="Maru K."/>
            <person name="Matthews C."/>
            <person name="McCusker W."/>
            <person name="McDonough S."/>
            <person name="Mehta T."/>
            <person name="Meldrim J."/>
            <person name="Meneus L."/>
            <person name="Mihai O."/>
            <person name="Mihalev A."/>
            <person name="Mihova T."/>
            <person name="Mittelman R."/>
            <person name="Mlenga V."/>
            <person name="Montmayeur A."/>
            <person name="Mulrain L."/>
            <person name="Navidi A."/>
            <person name="Naylor J."/>
            <person name="Negash T."/>
            <person name="Nguyen T."/>
            <person name="Nguyen N."/>
            <person name="Nicol R."/>
            <person name="Norbu C."/>
            <person name="Norbu N."/>
            <person name="Novod N."/>
            <person name="O'Neill B."/>
            <person name="Osman S."/>
            <person name="Markiewicz E."/>
            <person name="Oyono O.L."/>
            <person name="Patti C."/>
            <person name="Phunkhang P."/>
            <person name="Pierre F."/>
            <person name="Priest M."/>
            <person name="Raghuraman S."/>
            <person name="Rege F."/>
            <person name="Reyes R."/>
            <person name="Rise C."/>
            <person name="Rogov P."/>
            <person name="Ross K."/>
            <person name="Ryan E."/>
            <person name="Settipalli S."/>
            <person name="Shea T."/>
            <person name="Sherpa N."/>
            <person name="Shi L."/>
            <person name="Shih D."/>
            <person name="Sparrow T."/>
            <person name="Spaulding J."/>
            <person name="Stalker J."/>
            <person name="Stange-Thomann N."/>
            <person name="Stavropoulos S."/>
            <person name="Stone C."/>
            <person name="Strader C."/>
            <person name="Tesfaye S."/>
            <person name="Thomson T."/>
            <person name="Thoulutsang Y."/>
            <person name="Thoulutsang D."/>
            <person name="Topham K."/>
            <person name="Topping I."/>
            <person name="Tsamla T."/>
            <person name="Vassiliev H."/>
            <person name="Vo A."/>
            <person name="Wangchuk T."/>
            <person name="Wangdi T."/>
            <person name="Weiand M."/>
            <person name="Wilkinson J."/>
            <person name="Wilson A."/>
            <person name="Yadav S."/>
            <person name="Young G."/>
            <person name="Yu Q."/>
            <person name="Zembek L."/>
            <person name="Zhong D."/>
            <person name="Zimmer A."/>
            <person name="Zwirko Z."/>
            <person name="Jaffe D.B."/>
            <person name="Alvarez P."/>
            <person name="Brockman W."/>
            <person name="Butler J."/>
            <person name="Chin C."/>
            <person name="Gnerre S."/>
            <person name="MacCallum I."/>
            <person name="Graves J.A."/>
            <person name="Ponting C.P."/>
            <person name="Breen M."/>
            <person name="Samollow P.B."/>
            <person name="Lander E.S."/>
            <person name="Lindblad-Toh K."/>
        </authorList>
    </citation>
    <scope>NUCLEOTIDE SEQUENCE [LARGE SCALE GENOMIC DNA]</scope>
</reference>
<dbReference type="GeneTree" id="ENSGT00940000161887"/>
<evidence type="ECO:0000256" key="3">
    <source>
        <dbReference type="ARBA" id="ARBA00022514"/>
    </source>
</evidence>
<evidence type="ECO:0000313" key="7">
    <source>
        <dbReference type="Proteomes" id="UP000002280"/>
    </source>
</evidence>
<dbReference type="Proteomes" id="UP000002280">
    <property type="component" value="Chromosome 1"/>
</dbReference>
<dbReference type="Pfam" id="PF06083">
    <property type="entry name" value="IL17"/>
    <property type="match status" value="1"/>
</dbReference>
<evidence type="ECO:0008006" key="8">
    <source>
        <dbReference type="Google" id="ProtNLM"/>
    </source>
</evidence>
<dbReference type="Gene3D" id="2.10.90.10">
    <property type="entry name" value="Cystine-knot cytokines"/>
    <property type="match status" value="1"/>
</dbReference>
<keyword evidence="5" id="KW-0732">Signal</keyword>
<evidence type="ECO:0000313" key="6">
    <source>
        <dbReference type="Ensembl" id="ENSMODP00000005208.2"/>
    </source>
</evidence>
<comment type="subcellular location">
    <subcellularLocation>
        <location evidence="1">Secreted</location>
    </subcellularLocation>
</comment>
<dbReference type="PRINTS" id="PR01932">
    <property type="entry name" value="INTRLEUKIN17"/>
</dbReference>
<dbReference type="Ensembl" id="ENSMODT00000005321.2">
    <property type="protein sequence ID" value="ENSMODP00000005208.2"/>
    <property type="gene ID" value="ENSMODG00000004230.2"/>
</dbReference>
<name>F6UBT5_MONDO</name>
<accession>F6UBT5</accession>
<comment type="similarity">
    <text evidence="2">Belongs to the IL-17 family.</text>
</comment>
<dbReference type="HOGENOM" id="CLU_121730_0_0_1"/>
<keyword evidence="4" id="KW-0964">Secreted</keyword>
<evidence type="ECO:0000256" key="4">
    <source>
        <dbReference type="ARBA" id="ARBA00022525"/>
    </source>
</evidence>
<proteinExistence type="inferred from homology"/>
<reference evidence="6" key="2">
    <citation type="submission" date="2025-08" db="UniProtKB">
        <authorList>
            <consortium name="Ensembl"/>
        </authorList>
    </citation>
    <scope>IDENTIFICATION</scope>
</reference>
<keyword evidence="3" id="KW-0202">Cytokine</keyword>
<evidence type="ECO:0000256" key="1">
    <source>
        <dbReference type="ARBA" id="ARBA00004613"/>
    </source>
</evidence>
<dbReference type="InParanoid" id="F6UBT5"/>